<keyword evidence="2" id="KW-1185">Reference proteome</keyword>
<protein>
    <submittedName>
        <fullName evidence="1">Uncharacterized protein</fullName>
    </submittedName>
</protein>
<dbReference type="AlphaFoldDB" id="A0A9W5TDQ9"/>
<dbReference type="Proteomes" id="UP001057455">
    <property type="component" value="Unassembled WGS sequence"/>
</dbReference>
<name>A0A9W5TDQ9_BABOV</name>
<evidence type="ECO:0000313" key="2">
    <source>
        <dbReference type="Proteomes" id="UP001057455"/>
    </source>
</evidence>
<proteinExistence type="predicted"/>
<dbReference type="EMBL" id="BLIY01000017">
    <property type="protein sequence ID" value="GFE54918.1"/>
    <property type="molecule type" value="Genomic_DNA"/>
</dbReference>
<gene>
    <name evidence="1" type="ORF">BaOVIS_023220</name>
</gene>
<accession>A0A9W5TDQ9</accession>
<organism evidence="1 2">
    <name type="scientific">Babesia ovis</name>
    <dbReference type="NCBI Taxonomy" id="5869"/>
    <lineage>
        <taxon>Eukaryota</taxon>
        <taxon>Sar</taxon>
        <taxon>Alveolata</taxon>
        <taxon>Apicomplexa</taxon>
        <taxon>Aconoidasida</taxon>
        <taxon>Piroplasmida</taxon>
        <taxon>Babesiidae</taxon>
        <taxon>Babesia</taxon>
    </lineage>
</organism>
<sequence length="138" mass="14714">MDSLFLARSILSETGGSMASTDSEVAVYSRTSTSLFHRSRVTAREHSHAEQGSFAFSGLHSGCLHKQTFLRDECEEDDDEDDGVGAAGVHGGVVLPFAPFVHGDDVQTLGFSLGSSNLAWQHSLGDPGGHGEFLQHPL</sequence>
<evidence type="ECO:0000313" key="1">
    <source>
        <dbReference type="EMBL" id="GFE54918.1"/>
    </source>
</evidence>
<reference evidence="1" key="1">
    <citation type="submission" date="2019-12" db="EMBL/GenBank/DDBJ databases">
        <title>Genome sequence of Babesia ovis.</title>
        <authorList>
            <person name="Yamagishi J."/>
            <person name="Sevinc F."/>
            <person name="Xuan X."/>
        </authorList>
    </citation>
    <scope>NUCLEOTIDE SEQUENCE</scope>
    <source>
        <strain evidence="1">Selcuk</strain>
    </source>
</reference>
<comment type="caution">
    <text evidence="1">The sequence shown here is derived from an EMBL/GenBank/DDBJ whole genome shotgun (WGS) entry which is preliminary data.</text>
</comment>